<dbReference type="InterPro" id="IPR036390">
    <property type="entry name" value="WH_DNA-bd_sf"/>
</dbReference>
<accession>A0ABV5VSK2</accession>
<gene>
    <name evidence="1" type="ORF">ACFFNY_06055</name>
</gene>
<reference evidence="1 2" key="1">
    <citation type="submission" date="2024-09" db="EMBL/GenBank/DDBJ databases">
        <authorList>
            <person name="Sun Q."/>
            <person name="Mori K."/>
        </authorList>
    </citation>
    <scope>NUCLEOTIDE SEQUENCE [LARGE SCALE GENOMIC DNA]</scope>
    <source>
        <strain evidence="1 2">JCM 12520</strain>
    </source>
</reference>
<dbReference type="Gene3D" id="1.10.10.10">
    <property type="entry name" value="Winged helix-like DNA-binding domain superfamily/Winged helix DNA-binding domain"/>
    <property type="match status" value="1"/>
</dbReference>
<dbReference type="PANTHER" id="PTHR33221">
    <property type="entry name" value="WINGED HELIX-TURN-HELIX TRANSCRIPTIONAL REGULATOR, RRF2 FAMILY"/>
    <property type="match status" value="1"/>
</dbReference>
<dbReference type="Pfam" id="PF02082">
    <property type="entry name" value="Rrf2"/>
    <property type="match status" value="1"/>
</dbReference>
<dbReference type="EMBL" id="JBHMAG010000004">
    <property type="protein sequence ID" value="MFB9751130.1"/>
    <property type="molecule type" value="Genomic_DNA"/>
</dbReference>
<comment type="caution">
    <text evidence="1">The sequence shown here is derived from an EMBL/GenBank/DDBJ whole genome shotgun (WGS) entry which is preliminary data.</text>
</comment>
<name>A0ABV5VSK2_9BACL</name>
<keyword evidence="2" id="KW-1185">Reference proteome</keyword>
<dbReference type="RefSeq" id="WP_344905968.1">
    <property type="nucleotide sequence ID" value="NZ_BAAAYO010000002.1"/>
</dbReference>
<evidence type="ECO:0000313" key="2">
    <source>
        <dbReference type="Proteomes" id="UP001589619"/>
    </source>
</evidence>
<proteinExistence type="predicted"/>
<dbReference type="InterPro" id="IPR000944">
    <property type="entry name" value="Tscrpt_reg_Rrf2"/>
</dbReference>
<dbReference type="SUPFAM" id="SSF46785">
    <property type="entry name" value="Winged helix' DNA-binding domain"/>
    <property type="match status" value="1"/>
</dbReference>
<dbReference type="PANTHER" id="PTHR33221:SF15">
    <property type="entry name" value="HTH-TYPE TRANSCRIPTIONAL REGULATOR YWGB-RELATED"/>
    <property type="match status" value="1"/>
</dbReference>
<dbReference type="InterPro" id="IPR036388">
    <property type="entry name" value="WH-like_DNA-bd_sf"/>
</dbReference>
<evidence type="ECO:0000313" key="1">
    <source>
        <dbReference type="EMBL" id="MFB9751130.1"/>
    </source>
</evidence>
<sequence length="143" mass="15530">MAINSRFAVGVHILSLLEVNKDGRNTSDYIAASVNTNPVVVRRITSMLSKAGLVLTSPGVAGAKLARPVEHITLYDVYKAVRDDETDRLFAIHDKPNPDCSVGQHIQGALETNLRQVQAAMENELAGITLSQVIRSIVQPEQV</sequence>
<dbReference type="PROSITE" id="PS51197">
    <property type="entry name" value="HTH_RRF2_2"/>
    <property type="match status" value="1"/>
</dbReference>
<dbReference type="Proteomes" id="UP001589619">
    <property type="component" value="Unassembled WGS sequence"/>
</dbReference>
<organism evidence="1 2">
    <name type="scientific">Paenibacillus hodogayensis</name>
    <dbReference type="NCBI Taxonomy" id="279208"/>
    <lineage>
        <taxon>Bacteria</taxon>
        <taxon>Bacillati</taxon>
        <taxon>Bacillota</taxon>
        <taxon>Bacilli</taxon>
        <taxon>Bacillales</taxon>
        <taxon>Paenibacillaceae</taxon>
        <taxon>Paenibacillus</taxon>
    </lineage>
</organism>
<protein>
    <submittedName>
        <fullName evidence="1">Rrf2 family transcriptional regulator</fullName>
    </submittedName>
</protein>